<keyword evidence="2" id="KW-1185">Reference proteome</keyword>
<dbReference type="HOGENOM" id="CLU_2967568_0_0_1"/>
<dbReference type="Proteomes" id="UP000011185">
    <property type="component" value="Unassembled WGS sequence"/>
</dbReference>
<proteinExistence type="predicted"/>
<organism evidence="1 2">
    <name type="scientific">Trachipleistophora hominis</name>
    <name type="common">Microsporidian parasite</name>
    <dbReference type="NCBI Taxonomy" id="72359"/>
    <lineage>
        <taxon>Eukaryota</taxon>
        <taxon>Fungi</taxon>
        <taxon>Fungi incertae sedis</taxon>
        <taxon>Microsporidia</taxon>
        <taxon>Pleistophoridae</taxon>
        <taxon>Trachipleistophora</taxon>
    </lineage>
</organism>
<evidence type="ECO:0000313" key="1">
    <source>
        <dbReference type="EMBL" id="ELQ74990.1"/>
    </source>
</evidence>
<sequence length="59" mass="6618">VSSSVFVPSIGLDNFFFYIFFEAVTGEVSKMYRHGTINKLRNCSLSVSGLLLKAHWSIC</sequence>
<evidence type="ECO:0000313" key="2">
    <source>
        <dbReference type="Proteomes" id="UP000011185"/>
    </source>
</evidence>
<feature type="non-terminal residue" evidence="1">
    <location>
        <position position="1"/>
    </location>
</feature>
<accession>L7JUJ6</accession>
<gene>
    <name evidence="1" type="ORF">THOM_2074</name>
</gene>
<dbReference type="VEuPathDB" id="MicrosporidiaDB:THOM_2074"/>
<dbReference type="EMBL" id="JH993999">
    <property type="protein sequence ID" value="ELQ74990.1"/>
    <property type="molecule type" value="Genomic_DNA"/>
</dbReference>
<dbReference type="InParanoid" id="L7JUJ6"/>
<protein>
    <submittedName>
        <fullName evidence="1">Uncharacterized protein</fullName>
    </submittedName>
</protein>
<dbReference type="AlphaFoldDB" id="L7JUJ6"/>
<reference evidence="1 2" key="1">
    <citation type="journal article" date="2012" name="PLoS Pathog.">
        <title>The genome of the obligate intracellular parasite Trachipleistophora hominis: new insights into microsporidian genome dynamics and reductive evolution.</title>
        <authorList>
            <person name="Heinz E."/>
            <person name="Williams T.A."/>
            <person name="Nakjang S."/>
            <person name="Noel C.J."/>
            <person name="Swan D.C."/>
            <person name="Goldberg A.V."/>
            <person name="Harris S.R."/>
            <person name="Weinmaier T."/>
            <person name="Markert S."/>
            <person name="Becher D."/>
            <person name="Bernhardt J."/>
            <person name="Dagan T."/>
            <person name="Hacker C."/>
            <person name="Lucocq J.M."/>
            <person name="Schweder T."/>
            <person name="Rattei T."/>
            <person name="Hall N."/>
            <person name="Hirt R.P."/>
            <person name="Embley T.M."/>
        </authorList>
    </citation>
    <scope>NUCLEOTIDE SEQUENCE [LARGE SCALE GENOMIC DNA]</scope>
</reference>
<name>L7JUJ6_TRAHO</name>